<dbReference type="EMBL" id="CP150886">
    <property type="protein sequence ID" value="WZB89038.1"/>
    <property type="molecule type" value="Genomic_DNA"/>
</dbReference>
<protein>
    <submittedName>
        <fullName evidence="1">Uncharacterized protein</fullName>
    </submittedName>
</protein>
<name>A0ABZ2V040_9CYAN</name>
<reference evidence="1 2" key="1">
    <citation type="submission" date="2024-04" db="EMBL/GenBank/DDBJ databases">
        <title>Okeanomitos corallinicola gen. &amp; sp. nov. (Nostocales, Cyanobacteria), a new toxic marine heterocyst-forming cyanobacterium from a coral reef.</title>
        <authorList>
            <person name="Li H."/>
            <person name="Li R."/>
            <person name="Kang J."/>
            <person name="Hii K.S."/>
            <person name="Mohamed H.F."/>
            <person name="Xu X."/>
            <person name="Luo Z."/>
        </authorList>
    </citation>
    <scope>NUCLEOTIDE SEQUENCE [LARGE SCALE GENOMIC DNA]</scope>
    <source>
        <strain evidence="1 2">TIOX110</strain>
    </source>
</reference>
<evidence type="ECO:0000313" key="1">
    <source>
        <dbReference type="EMBL" id="WZB89038.1"/>
    </source>
</evidence>
<organism evidence="1 2">
    <name type="scientific">Okeanomitos corallinicola TIOX110</name>
    <dbReference type="NCBI Taxonomy" id="3133117"/>
    <lineage>
        <taxon>Bacteria</taxon>
        <taxon>Bacillati</taxon>
        <taxon>Cyanobacteriota</taxon>
        <taxon>Cyanophyceae</taxon>
        <taxon>Nostocales</taxon>
        <taxon>Aphanizomenonaceae</taxon>
        <taxon>Okeanomitos</taxon>
    </lineage>
</organism>
<evidence type="ECO:0000313" key="2">
    <source>
        <dbReference type="Proteomes" id="UP001483337"/>
    </source>
</evidence>
<gene>
    <name evidence="1" type="ORF">WJM97_04990</name>
</gene>
<accession>A0ABZ2V040</accession>
<dbReference type="RefSeq" id="WP_353931943.1">
    <property type="nucleotide sequence ID" value="NZ_CP150886.1"/>
</dbReference>
<sequence length="123" mass="13254">MNRKFVLALLSSPVLFMSILSTVMIARSAYANPVVIPVGTHLSCIRSPHSATIRQTCIAVADTTKPAIEIAQAQVENKQNPTEPEELIFTEAESDEAIKLFGCDCPACLSAVRQLHGLPPLPV</sequence>
<keyword evidence="2" id="KW-1185">Reference proteome</keyword>
<proteinExistence type="predicted"/>
<dbReference type="Proteomes" id="UP001483337">
    <property type="component" value="Chromosome"/>
</dbReference>